<dbReference type="Gene3D" id="1.10.260.40">
    <property type="entry name" value="lambda repressor-like DNA-binding domains"/>
    <property type="match status" value="1"/>
</dbReference>
<dbReference type="CDD" id="cd06529">
    <property type="entry name" value="S24_LexA-like"/>
    <property type="match status" value="1"/>
</dbReference>
<sequence length="222" mass="24016">MTSLGSRIREASALIGGLDKLEAKLTGVSRRTLSDYVAEKSEPKASTVIEIADATGVSVAWLMSGDGSPTSGSRSLANDNVVRLPRFDARASAGRGLIPVNEMPVGEVAFARDFLRNLGANPDYCYILEARGDSMWPTIPDGALLIADASKTEVDDGRIYHFNVVDRALVKRARWSMDGKLFLTSDNVAAGYPPEEFTADRIDELRVGGRIMFTGHAPMPLR</sequence>
<dbReference type="PANTHER" id="PTHR40661:SF3">
    <property type="entry name" value="FELS-1 PROPHAGE TRANSCRIPTIONAL REGULATOR"/>
    <property type="match status" value="1"/>
</dbReference>
<evidence type="ECO:0000256" key="2">
    <source>
        <dbReference type="ARBA" id="ARBA00023125"/>
    </source>
</evidence>
<dbReference type="GO" id="GO:0003677">
    <property type="term" value="F:DNA binding"/>
    <property type="evidence" value="ECO:0007669"/>
    <property type="project" value="UniProtKB-KW"/>
</dbReference>
<dbReference type="EMBL" id="VZUL01000002">
    <property type="protein sequence ID" value="KAB1087316.1"/>
    <property type="molecule type" value="Genomic_DNA"/>
</dbReference>
<dbReference type="Pfam" id="PF01381">
    <property type="entry name" value="HTH_3"/>
    <property type="match status" value="1"/>
</dbReference>
<evidence type="ECO:0000313" key="5">
    <source>
        <dbReference type="EMBL" id="KAB1087316.1"/>
    </source>
</evidence>
<dbReference type="SUPFAM" id="SSF47413">
    <property type="entry name" value="lambda repressor-like DNA-binding domains"/>
    <property type="match status" value="1"/>
</dbReference>
<dbReference type="PROSITE" id="PS50943">
    <property type="entry name" value="HTH_CROC1"/>
    <property type="match status" value="1"/>
</dbReference>
<dbReference type="Proteomes" id="UP000386575">
    <property type="component" value="Unassembled WGS sequence"/>
</dbReference>
<dbReference type="Pfam" id="PF00717">
    <property type="entry name" value="Peptidase_S24"/>
    <property type="match status" value="1"/>
</dbReference>
<dbReference type="SUPFAM" id="SSF51306">
    <property type="entry name" value="LexA/Signal peptidase"/>
    <property type="match status" value="1"/>
</dbReference>
<keyword evidence="1" id="KW-0805">Transcription regulation</keyword>
<dbReference type="InterPro" id="IPR036286">
    <property type="entry name" value="LexA/Signal_pep-like_sf"/>
</dbReference>
<keyword evidence="3" id="KW-0804">Transcription</keyword>
<evidence type="ECO:0000256" key="1">
    <source>
        <dbReference type="ARBA" id="ARBA00023015"/>
    </source>
</evidence>
<dbReference type="PANTHER" id="PTHR40661">
    <property type="match status" value="1"/>
</dbReference>
<accession>A0A6A1TSV0</accession>
<protein>
    <submittedName>
        <fullName evidence="5">Helix-turn-helix domain-containing protein</fullName>
    </submittedName>
</protein>
<dbReference type="Gene3D" id="2.10.109.10">
    <property type="entry name" value="Umud Fragment, subunit A"/>
    <property type="match status" value="1"/>
</dbReference>
<comment type="caution">
    <text evidence="5">The sequence shown here is derived from an EMBL/GenBank/DDBJ whole genome shotgun (WGS) entry which is preliminary data.</text>
</comment>
<evidence type="ECO:0000256" key="3">
    <source>
        <dbReference type="ARBA" id="ARBA00023163"/>
    </source>
</evidence>
<evidence type="ECO:0000259" key="4">
    <source>
        <dbReference type="PROSITE" id="PS50943"/>
    </source>
</evidence>
<dbReference type="InterPro" id="IPR015927">
    <property type="entry name" value="Peptidase_S24_S26A/B/C"/>
</dbReference>
<feature type="domain" description="HTH cro/C1-type" evidence="4">
    <location>
        <begin position="23"/>
        <end position="62"/>
    </location>
</feature>
<gene>
    <name evidence="5" type="ORF">F4V91_13335</name>
</gene>
<dbReference type="AlphaFoldDB" id="A0A6A1TSV0"/>
<keyword evidence="2" id="KW-0238">DNA-binding</keyword>
<reference evidence="5 6" key="1">
    <citation type="submission" date="2019-09" db="EMBL/GenBank/DDBJ databases">
        <title>Genome sequencing of Ng87 strain.</title>
        <authorList>
            <person name="Karasev E.S."/>
            <person name="Andronov E."/>
        </authorList>
    </citation>
    <scope>NUCLEOTIDE SEQUENCE [LARGE SCALE GENOMIC DNA]</scope>
    <source>
        <strain evidence="5 6">Ng87</strain>
    </source>
</reference>
<proteinExistence type="predicted"/>
<name>A0A6A1TSV0_NEOGA</name>
<dbReference type="SMART" id="SM00530">
    <property type="entry name" value="HTH_XRE"/>
    <property type="match status" value="1"/>
</dbReference>
<dbReference type="InterPro" id="IPR039418">
    <property type="entry name" value="LexA-like"/>
</dbReference>
<dbReference type="InterPro" id="IPR010982">
    <property type="entry name" value="Lambda_DNA-bd_dom_sf"/>
</dbReference>
<evidence type="ECO:0000313" key="6">
    <source>
        <dbReference type="Proteomes" id="UP000386575"/>
    </source>
</evidence>
<organism evidence="5 6">
    <name type="scientific">Neorhizobium galegae</name>
    <name type="common">Rhizobium galegae</name>
    <dbReference type="NCBI Taxonomy" id="399"/>
    <lineage>
        <taxon>Bacteria</taxon>
        <taxon>Pseudomonadati</taxon>
        <taxon>Pseudomonadota</taxon>
        <taxon>Alphaproteobacteria</taxon>
        <taxon>Hyphomicrobiales</taxon>
        <taxon>Rhizobiaceae</taxon>
        <taxon>Rhizobium/Agrobacterium group</taxon>
        <taxon>Neorhizobium</taxon>
    </lineage>
</organism>
<dbReference type="InterPro" id="IPR001387">
    <property type="entry name" value="Cro/C1-type_HTH"/>
</dbReference>
<dbReference type="CDD" id="cd00093">
    <property type="entry name" value="HTH_XRE"/>
    <property type="match status" value="1"/>
</dbReference>